<dbReference type="RefSeq" id="WP_092351462.1">
    <property type="nucleotide sequence ID" value="NZ_FOIN01000001.1"/>
</dbReference>
<proteinExistence type="predicted"/>
<name>A0A1I0BIX8_9FIRM</name>
<accession>A0A1I0BIX8</accession>
<dbReference type="AlphaFoldDB" id="A0A1I0BIX8"/>
<evidence type="ECO:0000313" key="2">
    <source>
        <dbReference type="Proteomes" id="UP000198558"/>
    </source>
</evidence>
<protein>
    <submittedName>
        <fullName evidence="1">Uncharacterized protein</fullName>
    </submittedName>
</protein>
<dbReference type="EMBL" id="FOIN01000001">
    <property type="protein sequence ID" value="SET06939.1"/>
    <property type="molecule type" value="Genomic_DNA"/>
</dbReference>
<keyword evidence="2" id="KW-1185">Reference proteome</keyword>
<organism evidence="1 2">
    <name type="scientific">Thomasclavelia cocleata</name>
    <dbReference type="NCBI Taxonomy" id="69824"/>
    <lineage>
        <taxon>Bacteria</taxon>
        <taxon>Bacillati</taxon>
        <taxon>Bacillota</taxon>
        <taxon>Erysipelotrichia</taxon>
        <taxon>Erysipelotrichales</taxon>
        <taxon>Coprobacillaceae</taxon>
        <taxon>Thomasclavelia</taxon>
    </lineage>
</organism>
<dbReference type="Proteomes" id="UP000198558">
    <property type="component" value="Unassembled WGS sequence"/>
</dbReference>
<gene>
    <name evidence="1" type="ORF">SAMN04489758_101144</name>
</gene>
<dbReference type="GeneID" id="78287188"/>
<sequence>MNDVYDFKSEELTQEILFENKADFLISLSKLCDNLRKYEFVAIYTTNEFTKWLLETYDIEVDELYSEDDFCIVTIAYDGNIIVEPTVNDNIITLSSATLTIFDATCPTRFLKALENNEENILIYDFEKEL</sequence>
<reference evidence="2" key="1">
    <citation type="submission" date="2016-10" db="EMBL/GenBank/DDBJ databases">
        <authorList>
            <person name="Varghese N."/>
            <person name="Submissions S."/>
        </authorList>
    </citation>
    <scope>NUCLEOTIDE SEQUENCE [LARGE SCALE GENOMIC DNA]</scope>
    <source>
        <strain evidence="2">DSM 1551</strain>
    </source>
</reference>
<evidence type="ECO:0000313" key="1">
    <source>
        <dbReference type="EMBL" id="SET06939.1"/>
    </source>
</evidence>